<dbReference type="InterPro" id="IPR001412">
    <property type="entry name" value="aa-tRNA-synth_I_CS"/>
</dbReference>
<keyword evidence="5 10" id="KW-0067">ATP-binding</keyword>
<keyword evidence="6 10" id="KW-0648">Protein biosynthesis</keyword>
<keyword evidence="4 10" id="KW-0547">Nucleotide-binding</keyword>
<dbReference type="Gene3D" id="3.90.740.10">
    <property type="entry name" value="Valyl/Leucyl/Isoleucyl-tRNA synthetase, editing domain"/>
    <property type="match status" value="1"/>
</dbReference>
<evidence type="ECO:0000256" key="2">
    <source>
        <dbReference type="ARBA" id="ARBA00013169"/>
    </source>
</evidence>
<evidence type="ECO:0000259" key="12">
    <source>
        <dbReference type="Pfam" id="PF08264"/>
    </source>
</evidence>
<dbReference type="Pfam" id="PF08264">
    <property type="entry name" value="Anticodon_1"/>
    <property type="match status" value="1"/>
</dbReference>
<evidence type="ECO:0000256" key="10">
    <source>
        <dbReference type="RuleBase" id="RU363035"/>
    </source>
</evidence>
<dbReference type="GO" id="GO:0002161">
    <property type="term" value="F:aminoacyl-tRNA deacylase activity"/>
    <property type="evidence" value="ECO:0007669"/>
    <property type="project" value="InterPro"/>
</dbReference>
<dbReference type="SUPFAM" id="SSF50677">
    <property type="entry name" value="ValRS/IleRS/LeuRS editing domain"/>
    <property type="match status" value="1"/>
</dbReference>
<comment type="similarity">
    <text evidence="1 10">Belongs to the class-I aminoacyl-tRNA synthetase family.</text>
</comment>
<evidence type="ECO:0000256" key="5">
    <source>
        <dbReference type="ARBA" id="ARBA00022840"/>
    </source>
</evidence>
<comment type="caution">
    <text evidence="13">The sequence shown here is derived from an EMBL/GenBank/DDBJ whole genome shotgun (WGS) entry which is preliminary data.</text>
</comment>
<name>A0AAN9TDC2_9HEMI</name>
<evidence type="ECO:0000256" key="7">
    <source>
        <dbReference type="ARBA" id="ARBA00023146"/>
    </source>
</evidence>
<dbReference type="Gene3D" id="3.40.50.620">
    <property type="entry name" value="HUPs"/>
    <property type="match status" value="2"/>
</dbReference>
<dbReference type="InterPro" id="IPR009080">
    <property type="entry name" value="tRNAsynth_Ia_anticodon-bd"/>
</dbReference>
<dbReference type="InterPro" id="IPR013155">
    <property type="entry name" value="M/V/L/I-tRNA-synth_anticd-bd"/>
</dbReference>
<evidence type="ECO:0000256" key="6">
    <source>
        <dbReference type="ARBA" id="ARBA00022917"/>
    </source>
</evidence>
<feature type="domain" description="Methionyl/Valyl/Leucyl/Isoleucyl-tRNA synthetase anticodon-binding" evidence="12">
    <location>
        <begin position="685"/>
        <end position="830"/>
    </location>
</feature>
<dbReference type="InterPro" id="IPR014729">
    <property type="entry name" value="Rossmann-like_a/b/a_fold"/>
</dbReference>
<keyword evidence="14" id="KW-1185">Reference proteome</keyword>
<evidence type="ECO:0000313" key="13">
    <source>
        <dbReference type="EMBL" id="KAK7584045.1"/>
    </source>
</evidence>
<evidence type="ECO:0000256" key="1">
    <source>
        <dbReference type="ARBA" id="ARBA00005594"/>
    </source>
</evidence>
<evidence type="ECO:0000256" key="8">
    <source>
        <dbReference type="ARBA" id="ARBA00029936"/>
    </source>
</evidence>
<dbReference type="Gene3D" id="1.10.730.10">
    <property type="entry name" value="Isoleucyl-tRNA Synthetase, Domain 1"/>
    <property type="match status" value="1"/>
</dbReference>
<dbReference type="PRINTS" id="PR00986">
    <property type="entry name" value="TRNASYNTHVAL"/>
</dbReference>
<dbReference type="GO" id="GO:0005829">
    <property type="term" value="C:cytosol"/>
    <property type="evidence" value="ECO:0007669"/>
    <property type="project" value="TreeGrafter"/>
</dbReference>
<dbReference type="PROSITE" id="PS00178">
    <property type="entry name" value="AA_TRNA_LIGASE_I"/>
    <property type="match status" value="1"/>
</dbReference>
<sequence length="895" mass="102282">MITSPLSDNVTVSLAARYSPHKTEADKYKKWEKHGCFTPKPVEGCDKIFSIILPPPNITGTLHLGHALTVTIEDILCRWKRMQGYSVIWVPGTDHAGIATQVMVEKLVFNKTGLTRREIGRKVFLEYLLEWKALKMNKITDQLKQLGASLDWSKYTFTMDPSQSAAVSEAVIRLFEDGLIYHENSLVNWCPHLQSTISDIEIDYHVLQNPTLVNVPGYTEPIEFGLIYDFAMKIIGPKGDFGEEVIVSTTRPETVFGDVAVAVHPEDTRYSHLRDTFLHHPFRECPIPVIFDECADPDMGTGAVKITPAHSKTDLEVAKRHNLPVITIFDELGRLNENCKGLTGESRFLARNQVISQLSALSLLRDVKKHPMRIPFCSRSGDVIEQMIRPQWFLKCDELAERAIKAVENGDIIIEPRKRMESYKEWLKNMKVWCLSRQLWWGHRLPLYKVGDDWVAARSPHEAKVKYAAKHGKMCEEVQQENDVLDTWFSSALLPFTVFGWPTVDDDLRKFYPLSLMETGVDLLNFWVARMVMLGLYFNNKPPFKKVFLHPMICDNHGRKMSKSLGNIIEPDYVINGISLKELNKTVAASHLAGLMSSEERQKASKFQKEMFPNGIEACGADALRLTLVQRLVSDYPILFDPHECAENVHFCNKLWQASKFSIGWATKFNTEAKLQVEPTDLWQKWLLHRLFVTVERVNAAFESMHFSNAVDLLKQFLINDFCDTFVEVSKPVLKSDSLPEAKVTASVMLYSLETYLRLLSPVVPFICDEIYTHLPDCSTKLVSECTYPHPDEYKQWKNEHLDEEMEQVRKVVRSIRTLLQAVKCKNRNSDVVIFSEDKKTLHSYLNVILSLTRCRSVEICDPPYYIIGPSFVAGNLATIHINMEEVGMNVTEEG</sequence>
<dbReference type="AlphaFoldDB" id="A0AAN9TDC2"/>
<dbReference type="PANTHER" id="PTHR11946:SF109">
    <property type="entry name" value="VALINE--TRNA LIGASE"/>
    <property type="match status" value="1"/>
</dbReference>
<dbReference type="FunFam" id="3.40.50.620:FF:000020">
    <property type="entry name" value="Valine--tRNA ligase, mitochondrial"/>
    <property type="match status" value="1"/>
</dbReference>
<accession>A0AAN9TDC2</accession>
<dbReference type="NCBIfam" id="NF004349">
    <property type="entry name" value="PRK05729.1"/>
    <property type="match status" value="1"/>
</dbReference>
<dbReference type="CDD" id="cd00817">
    <property type="entry name" value="ValRS_core"/>
    <property type="match status" value="1"/>
</dbReference>
<dbReference type="Pfam" id="PF00133">
    <property type="entry name" value="tRNA-synt_1"/>
    <property type="match status" value="1"/>
</dbReference>
<dbReference type="Proteomes" id="UP001367676">
    <property type="component" value="Unassembled WGS sequence"/>
</dbReference>
<evidence type="ECO:0000256" key="9">
    <source>
        <dbReference type="ARBA" id="ARBA00047552"/>
    </source>
</evidence>
<keyword evidence="7 10" id="KW-0030">Aminoacyl-tRNA synthetase</keyword>
<dbReference type="PANTHER" id="PTHR11946">
    <property type="entry name" value="VALYL-TRNA SYNTHETASES"/>
    <property type="match status" value="1"/>
</dbReference>
<dbReference type="InterPro" id="IPR002300">
    <property type="entry name" value="aa-tRNA-synth_Ia"/>
</dbReference>
<dbReference type="InterPro" id="IPR033705">
    <property type="entry name" value="Anticodon_Ia_Val"/>
</dbReference>
<comment type="catalytic activity">
    <reaction evidence="9">
        <text>tRNA(Val) + L-valine + ATP = L-valyl-tRNA(Val) + AMP + diphosphate</text>
        <dbReference type="Rhea" id="RHEA:10704"/>
        <dbReference type="Rhea" id="RHEA-COMP:9672"/>
        <dbReference type="Rhea" id="RHEA-COMP:9708"/>
        <dbReference type="ChEBI" id="CHEBI:30616"/>
        <dbReference type="ChEBI" id="CHEBI:33019"/>
        <dbReference type="ChEBI" id="CHEBI:57762"/>
        <dbReference type="ChEBI" id="CHEBI:78442"/>
        <dbReference type="ChEBI" id="CHEBI:78537"/>
        <dbReference type="ChEBI" id="CHEBI:456215"/>
        <dbReference type="EC" id="6.1.1.9"/>
    </reaction>
</comment>
<dbReference type="NCBIfam" id="TIGR00422">
    <property type="entry name" value="valS"/>
    <property type="match status" value="1"/>
</dbReference>
<evidence type="ECO:0000256" key="3">
    <source>
        <dbReference type="ARBA" id="ARBA00022598"/>
    </source>
</evidence>
<gene>
    <name evidence="13" type="ORF">V9T40_005008</name>
</gene>
<keyword evidence="3 10" id="KW-0436">Ligase</keyword>
<dbReference type="InterPro" id="IPR002303">
    <property type="entry name" value="Valyl-tRNA_ligase"/>
</dbReference>
<dbReference type="EC" id="6.1.1.9" evidence="2"/>
<proteinExistence type="inferred from homology"/>
<reference evidence="13 14" key="1">
    <citation type="submission" date="2024-03" db="EMBL/GenBank/DDBJ databases">
        <title>Adaptation during the transition from Ophiocordyceps entomopathogen to insect associate is accompanied by gene loss and intensified selection.</title>
        <authorList>
            <person name="Ward C.M."/>
            <person name="Onetto C.A."/>
            <person name="Borneman A.R."/>
        </authorList>
    </citation>
    <scope>NUCLEOTIDE SEQUENCE [LARGE SCALE GENOMIC DNA]</scope>
    <source>
        <strain evidence="13">AWRI1</strain>
        <tissue evidence="13">Single Adult Female</tissue>
    </source>
</reference>
<dbReference type="SUPFAM" id="SSF47323">
    <property type="entry name" value="Anticodon-binding domain of a subclass of class I aminoacyl-tRNA synthetases"/>
    <property type="match status" value="1"/>
</dbReference>
<dbReference type="CDD" id="cd07962">
    <property type="entry name" value="Anticodon_Ia_Val"/>
    <property type="match status" value="1"/>
</dbReference>
<organism evidence="13 14">
    <name type="scientific">Parthenolecanium corni</name>
    <dbReference type="NCBI Taxonomy" id="536013"/>
    <lineage>
        <taxon>Eukaryota</taxon>
        <taxon>Metazoa</taxon>
        <taxon>Ecdysozoa</taxon>
        <taxon>Arthropoda</taxon>
        <taxon>Hexapoda</taxon>
        <taxon>Insecta</taxon>
        <taxon>Pterygota</taxon>
        <taxon>Neoptera</taxon>
        <taxon>Paraneoptera</taxon>
        <taxon>Hemiptera</taxon>
        <taxon>Sternorrhyncha</taxon>
        <taxon>Coccoidea</taxon>
        <taxon>Coccidae</taxon>
        <taxon>Parthenolecanium</taxon>
    </lineage>
</organism>
<feature type="domain" description="Aminoacyl-tRNA synthetase class Ia" evidence="11">
    <location>
        <begin position="28"/>
        <end position="630"/>
    </location>
</feature>
<evidence type="ECO:0000259" key="11">
    <source>
        <dbReference type="Pfam" id="PF00133"/>
    </source>
</evidence>
<dbReference type="InterPro" id="IPR009008">
    <property type="entry name" value="Val/Leu/Ile-tRNA-synth_edit"/>
</dbReference>
<dbReference type="GO" id="GO:0006438">
    <property type="term" value="P:valyl-tRNA aminoacylation"/>
    <property type="evidence" value="ECO:0007669"/>
    <property type="project" value="InterPro"/>
</dbReference>
<protein>
    <recommendedName>
        <fullName evidence="2">valine--tRNA ligase</fullName>
        <ecNumber evidence="2">6.1.1.9</ecNumber>
    </recommendedName>
    <alternativeName>
        <fullName evidence="8">Valyl-tRNA synthetase</fullName>
    </alternativeName>
</protein>
<dbReference type="EMBL" id="JBBCAQ010000032">
    <property type="protein sequence ID" value="KAK7584045.1"/>
    <property type="molecule type" value="Genomic_DNA"/>
</dbReference>
<dbReference type="GO" id="GO:0005524">
    <property type="term" value="F:ATP binding"/>
    <property type="evidence" value="ECO:0007669"/>
    <property type="project" value="UniProtKB-KW"/>
</dbReference>
<dbReference type="SUPFAM" id="SSF52374">
    <property type="entry name" value="Nucleotidylyl transferase"/>
    <property type="match status" value="1"/>
</dbReference>
<dbReference type="GO" id="GO:0004832">
    <property type="term" value="F:valine-tRNA ligase activity"/>
    <property type="evidence" value="ECO:0007669"/>
    <property type="project" value="UniProtKB-EC"/>
</dbReference>
<evidence type="ECO:0000313" key="14">
    <source>
        <dbReference type="Proteomes" id="UP001367676"/>
    </source>
</evidence>
<evidence type="ECO:0000256" key="4">
    <source>
        <dbReference type="ARBA" id="ARBA00022741"/>
    </source>
</evidence>